<proteinExistence type="predicted"/>
<evidence type="ECO:0000256" key="1">
    <source>
        <dbReference type="SAM" id="SignalP"/>
    </source>
</evidence>
<dbReference type="PANTHER" id="PTHR22946:SF0">
    <property type="entry name" value="DIENELACTONE HYDROLASE DOMAIN-CONTAINING PROTEIN"/>
    <property type="match status" value="1"/>
</dbReference>
<dbReference type="EMBL" id="HBIZ01048175">
    <property type="protein sequence ID" value="CAE0778201.1"/>
    <property type="molecule type" value="Transcribed_RNA"/>
</dbReference>
<dbReference type="InterPro" id="IPR029058">
    <property type="entry name" value="AB_hydrolase_fold"/>
</dbReference>
<feature type="signal peptide" evidence="1">
    <location>
        <begin position="1"/>
        <end position="17"/>
    </location>
</feature>
<dbReference type="PANTHER" id="PTHR22946">
    <property type="entry name" value="DIENELACTONE HYDROLASE DOMAIN-CONTAINING PROTEIN-RELATED"/>
    <property type="match status" value="1"/>
</dbReference>
<evidence type="ECO:0000259" key="2">
    <source>
        <dbReference type="Pfam" id="PF01738"/>
    </source>
</evidence>
<reference evidence="3" key="1">
    <citation type="submission" date="2021-01" db="EMBL/GenBank/DDBJ databases">
        <authorList>
            <person name="Corre E."/>
            <person name="Pelletier E."/>
            <person name="Niang G."/>
            <person name="Scheremetjew M."/>
            <person name="Finn R."/>
            <person name="Kale V."/>
            <person name="Holt S."/>
            <person name="Cochrane G."/>
            <person name="Meng A."/>
            <person name="Brown T."/>
            <person name="Cohen L."/>
        </authorList>
    </citation>
    <scope>NUCLEOTIDE SEQUENCE</scope>
    <source>
        <strain evidence="3">CCMP645</strain>
    </source>
</reference>
<evidence type="ECO:0000313" key="3">
    <source>
        <dbReference type="EMBL" id="CAE0778201.1"/>
    </source>
</evidence>
<dbReference type="InterPro" id="IPR002925">
    <property type="entry name" value="Dienelactn_hydro"/>
</dbReference>
<organism evidence="3">
    <name type="scientific">Chrysotila carterae</name>
    <name type="common">Marine alga</name>
    <name type="synonym">Syracosphaera carterae</name>
    <dbReference type="NCBI Taxonomy" id="13221"/>
    <lineage>
        <taxon>Eukaryota</taxon>
        <taxon>Haptista</taxon>
        <taxon>Haptophyta</taxon>
        <taxon>Prymnesiophyceae</taxon>
        <taxon>Isochrysidales</taxon>
        <taxon>Isochrysidaceae</taxon>
        <taxon>Chrysotila</taxon>
    </lineage>
</organism>
<dbReference type="Gene3D" id="3.40.50.1820">
    <property type="entry name" value="alpha/beta hydrolase"/>
    <property type="match status" value="1"/>
</dbReference>
<feature type="domain" description="Dienelactone hydrolase" evidence="2">
    <location>
        <begin position="49"/>
        <end position="252"/>
    </location>
</feature>
<protein>
    <recommendedName>
        <fullName evidence="2">Dienelactone hydrolase domain-containing protein</fullName>
    </recommendedName>
</protein>
<gene>
    <name evidence="3" type="ORF">PCAR00345_LOCUS30840</name>
</gene>
<feature type="chain" id="PRO_5031243746" description="Dienelactone hydrolase domain-containing protein" evidence="1">
    <location>
        <begin position="18"/>
        <end position="316"/>
    </location>
</feature>
<dbReference type="Pfam" id="PF01738">
    <property type="entry name" value="DLH"/>
    <property type="match status" value="1"/>
</dbReference>
<dbReference type="InterPro" id="IPR050261">
    <property type="entry name" value="FrsA_esterase"/>
</dbReference>
<name>A0A7S4F7U4_CHRCT</name>
<dbReference type="GO" id="GO:0016787">
    <property type="term" value="F:hydrolase activity"/>
    <property type="evidence" value="ECO:0007669"/>
    <property type="project" value="InterPro"/>
</dbReference>
<dbReference type="AlphaFoldDB" id="A0A7S4F7U4"/>
<keyword evidence="1" id="KW-0732">Signal</keyword>
<accession>A0A7S4F7U4</accession>
<sequence length="316" mass="34571">MRTASIALAMLAPLTMAHGPKQIWDGGKPATPEGVVTGRFTYQFEGETFDGYVAHPANPTGLLPGAMVFHQWYGEGEVEQWRAEQLADTGFVAFAVDMYGQGQRATSPQEAFPLVGEARGDAARYHRLLARLFEVFIDNYPVDPTKISVSGYCFGGQAVLEIVRRGYPGVVAAAAFHPSTTNLTATIPPTMTENVQIHYPELEPAGDEGLAFFEEELRYGEAMGWTTFKYGGASHGFTDPTNSVYDAKQSRLSHEYYHALHYELGLVEHKDSHYDTVGLACDPSRPNMCGDYSCTCSASSRRHLLFSTAPSVCTCA</sequence>
<dbReference type="SUPFAM" id="SSF53474">
    <property type="entry name" value="alpha/beta-Hydrolases"/>
    <property type="match status" value="1"/>
</dbReference>